<dbReference type="EMBL" id="JAEUBD010001178">
    <property type="protein sequence ID" value="KAH3664735.1"/>
    <property type="molecule type" value="Genomic_DNA"/>
</dbReference>
<evidence type="ECO:0000256" key="1">
    <source>
        <dbReference type="SAM" id="MobiDB-lite"/>
    </source>
</evidence>
<protein>
    <submittedName>
        <fullName evidence="2">Uncharacterized protein</fullName>
    </submittedName>
</protein>
<gene>
    <name evidence="2" type="ORF">OGATHE_003550</name>
</gene>
<comment type="caution">
    <text evidence="2">The sequence shown here is derived from an EMBL/GenBank/DDBJ whole genome shotgun (WGS) entry which is preliminary data.</text>
</comment>
<dbReference type="AlphaFoldDB" id="A0A9P8P474"/>
<dbReference type="Proteomes" id="UP000788993">
    <property type="component" value="Unassembled WGS sequence"/>
</dbReference>
<accession>A0A9P8P474</accession>
<feature type="region of interest" description="Disordered" evidence="1">
    <location>
        <begin position="733"/>
        <end position="775"/>
    </location>
</feature>
<sequence length="775" mass="85532">MARAHGVEDTQMEQVDLVEDVHAHTAADIFQVDGNYDMLQTDAGQQPAVELGLFGLACDVVQRDVQYGLYIVVAERLSDKRDAQQPGGQHVQLLLLLDVFIIFVETHRQQDKHARDERVFEHILAVDGRDAARDDPKMRYFQKTARELETQPLVVEVEPQKLVADALERVMGARPVEQLRVDLLDDVQRRESVMVGQQLVLVHHRKVQLVARAQRLFHQVQQRRELAVKRLDGLLDAAQARINRFRGQRLGFVPIQTGAVLHERTLEPQPQTPLAAALAGVSLTVVLASITNDPKLWALGRRNRPGLSELASTTRSAPPSSDLRPLSVINRQKKRLPNSTDAFFSTATPSGEILLSNQTKTGPAPGQRLFCVVAVGNAAVDARGARRDVAGLVHEQHLSGPRRTRAALNLAAANNTADLLFHPLIAVELRRRRLDDSTALDHLELFEAACFDVALELNRAANCPQHGEKVDPVDLVVVDDHQAAANLGQRRKLDSAHLLVVDHAECHARGFQFWQLELAEPVVDELRRVLHHLQAVQVQAAGVLDGDGVGPGVDSLEEPVVVDVERLERLDVEARKARQRGVAHHNRVNPLDALVKIDGAQNRKHLPLDRVDAFQLGQRNRGQGGQRVQCKGAIDGGELDALDSQQTARVGHAQRALDVGDGAEVQTVGVVALDVDVAGDDPAVVEFSHVAGRVDVVVLLETFGLDFCVLCVVGVVGCVDEAAKAAACQRAEDGKHNGGFHDRRKEREQRERQRYAVPERQKPRRVRSAYVRRDA</sequence>
<reference evidence="2" key="2">
    <citation type="submission" date="2021-01" db="EMBL/GenBank/DDBJ databases">
        <authorList>
            <person name="Schikora-Tamarit M.A."/>
        </authorList>
    </citation>
    <scope>NUCLEOTIDE SEQUENCE</scope>
    <source>
        <strain evidence="2">NCAIM Y.01608</strain>
    </source>
</reference>
<feature type="compositionally biased region" description="Basic and acidic residues" evidence="1">
    <location>
        <begin position="733"/>
        <end position="761"/>
    </location>
</feature>
<reference evidence="2" key="1">
    <citation type="journal article" date="2021" name="Open Biol.">
        <title>Shared evolutionary footprints suggest mitochondrial oxidative damage underlies multiple complex I losses in fungi.</title>
        <authorList>
            <person name="Schikora-Tamarit M.A."/>
            <person name="Marcet-Houben M."/>
            <person name="Nosek J."/>
            <person name="Gabaldon T."/>
        </authorList>
    </citation>
    <scope>NUCLEOTIDE SEQUENCE</scope>
    <source>
        <strain evidence="2">NCAIM Y.01608</strain>
    </source>
</reference>
<keyword evidence="3" id="KW-1185">Reference proteome</keyword>
<proteinExistence type="predicted"/>
<name>A0A9P8P474_9ASCO</name>
<evidence type="ECO:0000313" key="2">
    <source>
        <dbReference type="EMBL" id="KAH3664735.1"/>
    </source>
</evidence>
<evidence type="ECO:0000313" key="3">
    <source>
        <dbReference type="Proteomes" id="UP000788993"/>
    </source>
</evidence>
<organism evidence="2 3">
    <name type="scientific">Ogataea polymorpha</name>
    <dbReference type="NCBI Taxonomy" id="460523"/>
    <lineage>
        <taxon>Eukaryota</taxon>
        <taxon>Fungi</taxon>
        <taxon>Dikarya</taxon>
        <taxon>Ascomycota</taxon>
        <taxon>Saccharomycotina</taxon>
        <taxon>Pichiomycetes</taxon>
        <taxon>Pichiales</taxon>
        <taxon>Pichiaceae</taxon>
        <taxon>Ogataea</taxon>
    </lineage>
</organism>